<accession>A0A8X6NAH4</accession>
<feature type="region of interest" description="Disordered" evidence="1">
    <location>
        <begin position="125"/>
        <end position="156"/>
    </location>
</feature>
<gene>
    <name evidence="2" type="ORF">NPIL_540611</name>
</gene>
<feature type="compositionally biased region" description="Polar residues" evidence="1">
    <location>
        <begin position="15"/>
        <end position="47"/>
    </location>
</feature>
<proteinExistence type="predicted"/>
<sequence length="169" mass="18231">MFPELFSDAVESLEKASNQDSISLLPQEDSPSPNSLNKKNIRNTTKSVPEKSKTSSSLQESTESPAKSANNNVTISNSPPEEITACLNDLLDSITHINVKSCNVLPATSSLLELQEDLLLNTSSSSEDSVIQASTPIPNFPNPQPHLSSNPNSNNNLVQEQLSSPIFIQ</sequence>
<dbReference type="AlphaFoldDB" id="A0A8X6NAH4"/>
<keyword evidence="3" id="KW-1185">Reference proteome</keyword>
<feature type="compositionally biased region" description="Polar residues" evidence="1">
    <location>
        <begin position="54"/>
        <end position="79"/>
    </location>
</feature>
<evidence type="ECO:0000256" key="1">
    <source>
        <dbReference type="SAM" id="MobiDB-lite"/>
    </source>
</evidence>
<dbReference type="EMBL" id="BMAW01056085">
    <property type="protein sequence ID" value="GFT04168.1"/>
    <property type="molecule type" value="Genomic_DNA"/>
</dbReference>
<dbReference type="Proteomes" id="UP000887013">
    <property type="component" value="Unassembled WGS sequence"/>
</dbReference>
<evidence type="ECO:0000313" key="3">
    <source>
        <dbReference type="Proteomes" id="UP000887013"/>
    </source>
</evidence>
<comment type="caution">
    <text evidence="2">The sequence shown here is derived from an EMBL/GenBank/DDBJ whole genome shotgun (WGS) entry which is preliminary data.</text>
</comment>
<organism evidence="2 3">
    <name type="scientific">Nephila pilipes</name>
    <name type="common">Giant wood spider</name>
    <name type="synonym">Nephila maculata</name>
    <dbReference type="NCBI Taxonomy" id="299642"/>
    <lineage>
        <taxon>Eukaryota</taxon>
        <taxon>Metazoa</taxon>
        <taxon>Ecdysozoa</taxon>
        <taxon>Arthropoda</taxon>
        <taxon>Chelicerata</taxon>
        <taxon>Arachnida</taxon>
        <taxon>Araneae</taxon>
        <taxon>Araneomorphae</taxon>
        <taxon>Entelegynae</taxon>
        <taxon>Araneoidea</taxon>
        <taxon>Nephilidae</taxon>
        <taxon>Nephila</taxon>
    </lineage>
</organism>
<feature type="region of interest" description="Disordered" evidence="1">
    <location>
        <begin position="1"/>
        <end position="80"/>
    </location>
</feature>
<evidence type="ECO:0000313" key="2">
    <source>
        <dbReference type="EMBL" id="GFT04168.1"/>
    </source>
</evidence>
<feature type="compositionally biased region" description="Low complexity" evidence="1">
    <location>
        <begin position="145"/>
        <end position="156"/>
    </location>
</feature>
<feature type="compositionally biased region" description="Polar residues" evidence="1">
    <location>
        <begin position="125"/>
        <end position="137"/>
    </location>
</feature>
<reference evidence="2" key="1">
    <citation type="submission" date="2020-08" db="EMBL/GenBank/DDBJ databases">
        <title>Multicomponent nature underlies the extraordinary mechanical properties of spider dragline silk.</title>
        <authorList>
            <person name="Kono N."/>
            <person name="Nakamura H."/>
            <person name="Mori M."/>
            <person name="Yoshida Y."/>
            <person name="Ohtoshi R."/>
            <person name="Malay A.D."/>
            <person name="Moran D.A.P."/>
            <person name="Tomita M."/>
            <person name="Numata K."/>
            <person name="Arakawa K."/>
        </authorList>
    </citation>
    <scope>NUCLEOTIDE SEQUENCE</scope>
</reference>
<name>A0A8X6NAH4_NEPPI</name>
<protein>
    <submittedName>
        <fullName evidence="2">Uncharacterized protein</fullName>
    </submittedName>
</protein>